<accession>A0A561USE3</accession>
<evidence type="ECO:0000313" key="3">
    <source>
        <dbReference type="Proteomes" id="UP000318186"/>
    </source>
</evidence>
<dbReference type="AlphaFoldDB" id="A0A561USE3"/>
<gene>
    <name evidence="2" type="ORF">FHX80_11654</name>
</gene>
<feature type="region of interest" description="Disordered" evidence="1">
    <location>
        <begin position="1"/>
        <end position="89"/>
    </location>
</feature>
<dbReference type="Proteomes" id="UP000318186">
    <property type="component" value="Unassembled WGS sequence"/>
</dbReference>
<protein>
    <submittedName>
        <fullName evidence="2">Uncharacterized protein</fullName>
    </submittedName>
</protein>
<feature type="region of interest" description="Disordered" evidence="1">
    <location>
        <begin position="132"/>
        <end position="194"/>
    </location>
</feature>
<comment type="caution">
    <text evidence="2">The sequence shown here is derived from an EMBL/GenBank/DDBJ whole genome shotgun (WGS) entry which is preliminary data.</text>
</comment>
<name>A0A561USE3_9ACTN</name>
<evidence type="ECO:0000313" key="2">
    <source>
        <dbReference type="EMBL" id="TWG02249.1"/>
    </source>
</evidence>
<reference evidence="2 3" key="1">
    <citation type="submission" date="2019-06" db="EMBL/GenBank/DDBJ databases">
        <title>Sequencing the genomes of 1000 actinobacteria strains.</title>
        <authorList>
            <person name="Klenk H.-P."/>
        </authorList>
    </citation>
    <scope>NUCLEOTIDE SEQUENCE [LARGE SCALE GENOMIC DNA]</scope>
    <source>
        <strain evidence="2 3">DSM 42059</strain>
    </source>
</reference>
<dbReference type="EMBL" id="VIWW01000001">
    <property type="protein sequence ID" value="TWG02249.1"/>
    <property type="molecule type" value="Genomic_DNA"/>
</dbReference>
<sequence>MRSGGKSSVPVARVPYARAMVRSVRPRNGVRSAKPEYDSSTSEVSPGRSRSGARPCGIRHWNRQSVRSPAVRSESPAGGADSSTASRSGFRFSANSRSAVSAPAAAKVSLTPVHGGQPLVLRESGVRLRQSAAEHLRQPVRLRRAGERAHRVRDQPRAGLRRDQRPRHRAEHRRREPDQRNFKTLHRSSSPCRTMVEGSCDGRAVRSHQELLTTRLAYLLVTTSGPGPTCGSTVLACRRTCPM</sequence>
<evidence type="ECO:0000256" key="1">
    <source>
        <dbReference type="SAM" id="MobiDB-lite"/>
    </source>
</evidence>
<feature type="compositionally biased region" description="Basic and acidic residues" evidence="1">
    <location>
        <begin position="144"/>
        <end position="163"/>
    </location>
</feature>
<proteinExistence type="predicted"/>
<organism evidence="2 3">
    <name type="scientific">Streptomyces brevispora</name>
    <dbReference type="NCBI Taxonomy" id="887462"/>
    <lineage>
        <taxon>Bacteria</taxon>
        <taxon>Bacillati</taxon>
        <taxon>Actinomycetota</taxon>
        <taxon>Actinomycetes</taxon>
        <taxon>Kitasatosporales</taxon>
        <taxon>Streptomycetaceae</taxon>
        <taxon>Streptomyces</taxon>
    </lineage>
</organism>